<feature type="transmembrane region" description="Helical" evidence="1">
    <location>
        <begin position="34"/>
        <end position="59"/>
    </location>
</feature>
<protein>
    <submittedName>
        <fullName evidence="2">Uncharacterized protein</fullName>
    </submittedName>
</protein>
<proteinExistence type="predicted"/>
<name>A0A516R109_STRST</name>
<evidence type="ECO:0000313" key="3">
    <source>
        <dbReference type="Proteomes" id="UP000316806"/>
    </source>
</evidence>
<accession>A0A516R109</accession>
<organism evidence="2 3">
    <name type="scientific">Streptomyces spectabilis</name>
    <dbReference type="NCBI Taxonomy" id="68270"/>
    <lineage>
        <taxon>Bacteria</taxon>
        <taxon>Bacillati</taxon>
        <taxon>Actinomycetota</taxon>
        <taxon>Actinomycetes</taxon>
        <taxon>Kitasatosporales</taxon>
        <taxon>Streptomycetaceae</taxon>
        <taxon>Streptomyces</taxon>
    </lineage>
</organism>
<sequence>MSATRLLALLLAFSAALHLGGAAAFTAWRGGTPVAHALLIGGGATGSACALYVTAVAAYR</sequence>
<keyword evidence="1" id="KW-0812">Transmembrane</keyword>
<dbReference type="EMBL" id="CP040916">
    <property type="protein sequence ID" value="QDQ09333.1"/>
    <property type="molecule type" value="Genomic_DNA"/>
</dbReference>
<keyword evidence="1" id="KW-1133">Transmembrane helix</keyword>
<dbReference type="Proteomes" id="UP000316806">
    <property type="component" value="Chromosome"/>
</dbReference>
<keyword evidence="1" id="KW-0472">Membrane</keyword>
<evidence type="ECO:0000313" key="2">
    <source>
        <dbReference type="EMBL" id="QDQ09333.1"/>
    </source>
</evidence>
<reference evidence="2 3" key="1">
    <citation type="journal article" date="2019" name="J. Ind. Microbiol. Biotechnol.">
        <title>The complete genomic sequence of Streptomyces spectabilis NRRL-2792 and identification of secondary metabolite biosynthetic gene clusters.</title>
        <authorList>
            <person name="Sinha A."/>
            <person name="Phillips-Salemka S."/>
            <person name="Niraula T.A."/>
            <person name="Short K.A."/>
            <person name="Niraula N.P."/>
        </authorList>
    </citation>
    <scope>NUCLEOTIDE SEQUENCE [LARGE SCALE GENOMIC DNA]</scope>
    <source>
        <strain evidence="2 3">NRRL 2792</strain>
    </source>
</reference>
<gene>
    <name evidence="2" type="ORF">FH965_01105</name>
</gene>
<dbReference type="RefSeq" id="WP_144000912.1">
    <property type="nucleotide sequence ID" value="NZ_CP040916.1"/>
</dbReference>
<dbReference type="AlphaFoldDB" id="A0A516R109"/>
<evidence type="ECO:0000256" key="1">
    <source>
        <dbReference type="SAM" id="Phobius"/>
    </source>
</evidence>